<evidence type="ECO:0000256" key="1">
    <source>
        <dbReference type="ARBA" id="ARBA00023015"/>
    </source>
</evidence>
<accession>A0ABV1QJX2</accession>
<dbReference type="PROSITE" id="PS50042">
    <property type="entry name" value="CNMP_BINDING_3"/>
    <property type="match status" value="1"/>
</dbReference>
<dbReference type="Gene3D" id="2.60.120.10">
    <property type="entry name" value="Jelly Rolls"/>
    <property type="match status" value="1"/>
</dbReference>
<evidence type="ECO:0000256" key="2">
    <source>
        <dbReference type="ARBA" id="ARBA00023125"/>
    </source>
</evidence>
<dbReference type="InterPro" id="IPR036390">
    <property type="entry name" value="WH_DNA-bd_sf"/>
</dbReference>
<dbReference type="InterPro" id="IPR036388">
    <property type="entry name" value="WH-like_DNA-bd_sf"/>
</dbReference>
<dbReference type="InterPro" id="IPR014710">
    <property type="entry name" value="RmlC-like_jellyroll"/>
</dbReference>
<dbReference type="Proteomes" id="UP001480955">
    <property type="component" value="Unassembled WGS sequence"/>
</dbReference>
<reference evidence="5 6" key="1">
    <citation type="submission" date="2024-06" db="EMBL/GenBank/DDBJ databases">
        <authorList>
            <person name="Campbell A.G."/>
        </authorList>
    </citation>
    <scope>NUCLEOTIDE SEQUENCE [LARGE SCALE GENOMIC DNA]</scope>
    <source>
        <strain evidence="5 6">EM12</strain>
    </source>
</reference>
<dbReference type="InterPro" id="IPR000595">
    <property type="entry name" value="cNMP-bd_dom"/>
</dbReference>
<evidence type="ECO:0000313" key="5">
    <source>
        <dbReference type="EMBL" id="MER2249687.1"/>
    </source>
</evidence>
<evidence type="ECO:0000256" key="3">
    <source>
        <dbReference type="ARBA" id="ARBA00023163"/>
    </source>
</evidence>
<evidence type="ECO:0000313" key="6">
    <source>
        <dbReference type="Proteomes" id="UP001480955"/>
    </source>
</evidence>
<dbReference type="Pfam" id="PF13545">
    <property type="entry name" value="HTH_Crp_2"/>
    <property type="match status" value="1"/>
</dbReference>
<keyword evidence="2" id="KW-0238">DNA-binding</keyword>
<keyword evidence="6" id="KW-1185">Reference proteome</keyword>
<dbReference type="SUPFAM" id="SSF46785">
    <property type="entry name" value="Winged helix' DNA-binding domain"/>
    <property type="match status" value="1"/>
</dbReference>
<dbReference type="InterPro" id="IPR018490">
    <property type="entry name" value="cNMP-bd_dom_sf"/>
</dbReference>
<gene>
    <name evidence="5" type="ORF">ABS772_07135</name>
</gene>
<proteinExistence type="predicted"/>
<comment type="caution">
    <text evidence="5">The sequence shown here is derived from an EMBL/GenBank/DDBJ whole genome shotgun (WGS) entry which is preliminary data.</text>
</comment>
<feature type="domain" description="Cyclic nucleotide-binding" evidence="4">
    <location>
        <begin position="13"/>
        <end position="92"/>
    </location>
</feature>
<keyword evidence="3" id="KW-0804">Transcription</keyword>
<protein>
    <submittedName>
        <fullName evidence="5">Crp/Fnr family transcriptional regulator</fullName>
    </submittedName>
</protein>
<dbReference type="InterPro" id="IPR012318">
    <property type="entry name" value="HTH_CRP"/>
</dbReference>
<organism evidence="5 6">
    <name type="scientific">Methylorubrum podarium</name>
    <dbReference type="NCBI Taxonomy" id="200476"/>
    <lineage>
        <taxon>Bacteria</taxon>
        <taxon>Pseudomonadati</taxon>
        <taxon>Pseudomonadota</taxon>
        <taxon>Alphaproteobacteria</taxon>
        <taxon>Hyphomicrobiales</taxon>
        <taxon>Methylobacteriaceae</taxon>
        <taxon>Methylorubrum</taxon>
    </lineage>
</organism>
<dbReference type="EMBL" id="JBELQE010000046">
    <property type="protein sequence ID" value="MER2249687.1"/>
    <property type="molecule type" value="Genomic_DNA"/>
</dbReference>
<evidence type="ECO:0000259" key="4">
    <source>
        <dbReference type="PROSITE" id="PS50042"/>
    </source>
</evidence>
<dbReference type="SUPFAM" id="SSF51206">
    <property type="entry name" value="cAMP-binding domain-like"/>
    <property type="match status" value="1"/>
</dbReference>
<dbReference type="Gene3D" id="1.10.10.10">
    <property type="entry name" value="Winged helix-like DNA-binding domain superfamily/Winged helix DNA-binding domain"/>
    <property type="match status" value="1"/>
</dbReference>
<sequence length="237" mass="26165">MSQPQQSTVRNRLLRALSLSDFGLLQPHLELVATELNQALIKPNLPVKHLFFPEVGFGSITTHGSGGKVEVGIIGREGLIGALPLLLGSDRTPHDHFVQSPGDMLSINSEAMCSAIEQSASLQKVLLRFVHIQYVQAAQTAYVNAAYTTEVRLARWLLMCQDRIGGDELRLTHDFLSMMLGVRRPSAPLAIQALEGYRHIKARRGRLTILNRKAMEELADDGYGLPEAEYARLIEGS</sequence>
<keyword evidence="1" id="KW-0805">Transcription regulation</keyword>
<name>A0ABV1QJX2_9HYPH</name>
<dbReference type="RefSeq" id="WP_350393290.1">
    <property type="nucleotide sequence ID" value="NZ_JBELQE010000046.1"/>
</dbReference>